<dbReference type="InterPro" id="IPR001047">
    <property type="entry name" value="Ribosomal_eS8"/>
</dbReference>
<sequence length="665" mass="71997">MGISRDSRHKHRKTGGRRNIHQKKRKYEMGRPWAHCKLGSKRVRPVRGRGGNMKYRALRLDSGNFAWGTENSTKKVRVLDVVYNASSNELVRTKTLVKNAIVQIDAQPFKQYYLKKYGVDLGKKVKGVAVKKEGEEEVKRSHHVMAKQKYLASKQKLDPGVEDQFQSGRLLACIASRPGQSGRCDGYVLEGDELTFYKRKLEKKKKQCLSAPALAIANSNIKDWTEETAMAAEQLELTSADPLSKQSVLKCLGAPGLLPGALVASPGPRLLGAFLMIAQGFWTPSSIDLMMRMEVIRIADMLSEVDLVRLLADSIRVDYLADGDGVRDSTAAVIQEMSMSVGTTAAVAALAAAGAVAIFLLGRHWAPPRPDDDDETIAVLPPSPQPRAPSAVDLSGARLKRLASAGFTTPLERRSEDGVCIISLGGAGEAAHAWGTKAAEHRLYPAAVIALDEALDAAEKDEAIRAVVVTAEGKFFCNGFDLKFLQEHPSLMDDVQRATEMLCARILRFPKPTIAAVNGHACAAGAMLMLCFDEIVMNSERGFCFVPGIDLGLTYSPGMSALMSARLPFALRHGFIVMGERLTALQLAQHGAVRPAPAACVLSDAVARAVALKSKAAHGHTMSAIKSTLYHEALAALEVEPDAIVVDPTFVPIEDRTAHPPLPTS</sequence>
<name>A0ABN9UNF4_9DINO</name>
<keyword evidence="3 4" id="KW-0687">Ribonucleoprotein</keyword>
<dbReference type="Pfam" id="PF01201">
    <property type="entry name" value="Ribosomal_S8e"/>
    <property type="match status" value="1"/>
</dbReference>
<organism evidence="6 7">
    <name type="scientific">Prorocentrum cordatum</name>
    <dbReference type="NCBI Taxonomy" id="2364126"/>
    <lineage>
        <taxon>Eukaryota</taxon>
        <taxon>Sar</taxon>
        <taxon>Alveolata</taxon>
        <taxon>Dinophyceae</taxon>
        <taxon>Prorocentrales</taxon>
        <taxon>Prorocentraceae</taxon>
        <taxon>Prorocentrum</taxon>
    </lineage>
</organism>
<dbReference type="Pfam" id="PF00378">
    <property type="entry name" value="ECH_1"/>
    <property type="match status" value="1"/>
</dbReference>
<dbReference type="Gene3D" id="3.90.226.10">
    <property type="entry name" value="2-enoyl-CoA Hydratase, Chain A, domain 1"/>
    <property type="match status" value="1"/>
</dbReference>
<dbReference type="InterPro" id="IPR022309">
    <property type="entry name" value="Ribosomal_Se8/biogenesis_NSA2"/>
</dbReference>
<dbReference type="PANTHER" id="PTHR10394">
    <property type="entry name" value="40S RIBOSOMAL PROTEIN S8"/>
    <property type="match status" value="1"/>
</dbReference>
<dbReference type="Proteomes" id="UP001189429">
    <property type="component" value="Unassembled WGS sequence"/>
</dbReference>
<evidence type="ECO:0000256" key="1">
    <source>
        <dbReference type="ARBA" id="ARBA00005257"/>
    </source>
</evidence>
<comment type="similarity">
    <text evidence="1 4">Belongs to the eukaryotic ribosomal protein eS8 family.</text>
</comment>
<reference evidence="6" key="1">
    <citation type="submission" date="2023-10" db="EMBL/GenBank/DDBJ databases">
        <authorList>
            <person name="Chen Y."/>
            <person name="Shah S."/>
            <person name="Dougan E. K."/>
            <person name="Thang M."/>
            <person name="Chan C."/>
        </authorList>
    </citation>
    <scope>NUCLEOTIDE SEQUENCE [LARGE SCALE GENOMIC DNA]</scope>
</reference>
<dbReference type="Gene3D" id="3.10.290.70">
    <property type="match status" value="1"/>
</dbReference>
<comment type="caution">
    <text evidence="6">The sequence shown here is derived from an EMBL/GenBank/DDBJ whole genome shotgun (WGS) entry which is preliminary data.</text>
</comment>
<dbReference type="CDD" id="cd11380">
    <property type="entry name" value="Ribosomal_S8e_like"/>
    <property type="match status" value="1"/>
</dbReference>
<evidence type="ECO:0000256" key="3">
    <source>
        <dbReference type="ARBA" id="ARBA00023274"/>
    </source>
</evidence>
<evidence type="ECO:0000313" key="6">
    <source>
        <dbReference type="EMBL" id="CAK0861442.1"/>
    </source>
</evidence>
<dbReference type="SUPFAM" id="SSF52096">
    <property type="entry name" value="ClpP/crotonase"/>
    <property type="match status" value="1"/>
</dbReference>
<evidence type="ECO:0000256" key="4">
    <source>
        <dbReference type="RuleBase" id="RU000669"/>
    </source>
</evidence>
<accession>A0ABN9UNF4</accession>
<feature type="region of interest" description="Disordered" evidence="5">
    <location>
        <begin position="1"/>
        <end position="20"/>
    </location>
</feature>
<dbReference type="InterPro" id="IPR042563">
    <property type="entry name" value="Ribosomal_protein_eS8_euk"/>
</dbReference>
<protein>
    <recommendedName>
        <fullName evidence="4">40S ribosomal protein S8</fullName>
    </recommendedName>
</protein>
<evidence type="ECO:0000313" key="7">
    <source>
        <dbReference type="Proteomes" id="UP001189429"/>
    </source>
</evidence>
<dbReference type="CDD" id="cd06558">
    <property type="entry name" value="crotonase-like"/>
    <property type="match status" value="1"/>
</dbReference>
<evidence type="ECO:0000256" key="2">
    <source>
        <dbReference type="ARBA" id="ARBA00022980"/>
    </source>
</evidence>
<keyword evidence="7" id="KW-1185">Reference proteome</keyword>
<keyword evidence="2 4" id="KW-0689">Ribosomal protein</keyword>
<dbReference type="Gene3D" id="1.10.168.20">
    <property type="entry name" value="Ribosomal protein S8e, subdomain"/>
    <property type="match status" value="1"/>
</dbReference>
<evidence type="ECO:0000256" key="5">
    <source>
        <dbReference type="SAM" id="MobiDB-lite"/>
    </source>
</evidence>
<dbReference type="NCBIfam" id="TIGR00307">
    <property type="entry name" value="eS8"/>
    <property type="match status" value="1"/>
</dbReference>
<dbReference type="InterPro" id="IPR001753">
    <property type="entry name" value="Enoyl-CoA_hydra/iso"/>
</dbReference>
<dbReference type="InterPro" id="IPR029045">
    <property type="entry name" value="ClpP/crotonase-like_dom_sf"/>
</dbReference>
<dbReference type="EMBL" id="CAUYUJ010016061">
    <property type="protein sequence ID" value="CAK0861442.1"/>
    <property type="molecule type" value="Genomic_DNA"/>
</dbReference>
<gene>
    <name evidence="6" type="ORF">PCOR1329_LOCUS50111</name>
</gene>
<feature type="compositionally biased region" description="Basic residues" evidence="5">
    <location>
        <begin position="7"/>
        <end position="20"/>
    </location>
</feature>
<proteinExistence type="inferred from homology"/>